<evidence type="ECO:0000313" key="4">
    <source>
        <dbReference type="Proteomes" id="UP000240538"/>
    </source>
</evidence>
<dbReference type="SUPFAM" id="SSF46785">
    <property type="entry name" value="Winged helix' DNA-binding domain"/>
    <property type="match status" value="1"/>
</dbReference>
<dbReference type="InterPro" id="IPR015241">
    <property type="entry name" value="MotA_Tscrpt_reg_C"/>
</dbReference>
<dbReference type="Proteomes" id="UP000240538">
    <property type="component" value="Segment"/>
</dbReference>
<sequence>MCSFLHFIENNCLQSFLDIVLSYHQNEMNNLSSESIMSKLSYVLKANSELNEKTGAILLVVAKTNFLQAKDIREALPEISAASINSNIGVLIKKGFIEKSGDGLVTTEQGTEVVLKAADIYAEENPSKIKSTRKPRGITQEMIDIADKMKELSPFAIKGIFENRSNLELRLEKRTNGIRQFEIRHKGEIRVFGYKLSEQLLEKYKAIGAEIKFKGNNYYVDIKLTEENMTNIIEASK</sequence>
<dbReference type="Pfam" id="PF09114">
    <property type="entry name" value="MotA_activ"/>
    <property type="match status" value="1"/>
</dbReference>
<dbReference type="InterPro" id="IPR036390">
    <property type="entry name" value="WH_DNA-bd_sf"/>
</dbReference>
<keyword evidence="4" id="KW-1185">Reference proteome</keyword>
<gene>
    <name evidence="3" type="ORF">phiP43_007</name>
</gene>
<dbReference type="SUPFAM" id="SSF69652">
    <property type="entry name" value="DNA-binding C-terminal domain of the transcription factor MotA"/>
    <property type="match status" value="1"/>
</dbReference>
<dbReference type="Gene3D" id="1.10.10.10">
    <property type="entry name" value="Winged helix-like DNA-binding domain superfamily/Winged helix DNA-binding domain"/>
    <property type="match status" value="1"/>
</dbReference>
<dbReference type="Gene3D" id="3.90.1150.20">
    <property type="entry name" value="Transcription regulator MotA, C-terminal domain"/>
    <property type="match status" value="1"/>
</dbReference>
<dbReference type="InterPro" id="IPR036388">
    <property type="entry name" value="WH-like_DNA-bd_sf"/>
</dbReference>
<reference evidence="3 4" key="1">
    <citation type="submission" date="2017-12" db="EMBL/GenBank/DDBJ databases">
        <title>Complete genome sequence and characterization of bacteriophage phiP4-3 infecting Proteus pennea.</title>
        <authorList>
            <person name="He Y."/>
            <person name="Yang H."/>
        </authorList>
    </citation>
    <scope>NUCLEOTIDE SEQUENCE [LARGE SCALE GENOMIC DNA]</scope>
</reference>
<dbReference type="EMBL" id="MG696114">
    <property type="protein sequence ID" value="AUM58365.1"/>
    <property type="molecule type" value="Genomic_DNA"/>
</dbReference>
<evidence type="ECO:0000259" key="2">
    <source>
        <dbReference type="Pfam" id="PF09158"/>
    </source>
</evidence>
<evidence type="ECO:0000313" key="3">
    <source>
        <dbReference type="EMBL" id="AUM58365.1"/>
    </source>
</evidence>
<feature type="domain" description="Bacteriophage T4 MotA transcription regulator N-terminal" evidence="1">
    <location>
        <begin position="38"/>
        <end position="127"/>
    </location>
</feature>
<organism evidence="3 4">
    <name type="scientific">Proteus phage phiP4-3</name>
    <dbReference type="NCBI Taxonomy" id="2065203"/>
    <lineage>
        <taxon>Viruses</taxon>
        <taxon>Duplodnaviria</taxon>
        <taxon>Heunggongvirae</taxon>
        <taxon>Uroviricota</taxon>
        <taxon>Caudoviricetes</taxon>
        <taxon>Pantevenvirales</taxon>
        <taxon>Straboviridae</taxon>
        <taxon>Bragavirus</taxon>
        <taxon>Bragavirus p43</taxon>
    </lineage>
</organism>
<proteinExistence type="predicted"/>
<dbReference type="InterPro" id="IPR015198">
    <property type="entry name" value="Phage_T4_MotA_Tscrpt_reg_N"/>
</dbReference>
<dbReference type="InterPro" id="IPR036474">
    <property type="entry name" value="MotA_Tscrpt_reg_C_sf"/>
</dbReference>
<feature type="domain" description="Transcription regulator MotA C-terminal" evidence="2">
    <location>
        <begin position="143"/>
        <end position="234"/>
    </location>
</feature>
<evidence type="ECO:0000259" key="1">
    <source>
        <dbReference type="Pfam" id="PF09114"/>
    </source>
</evidence>
<dbReference type="Pfam" id="PF09158">
    <property type="entry name" value="MotCF"/>
    <property type="match status" value="1"/>
</dbReference>
<name>A0A2I6PF65_9CAUD</name>
<accession>A0A2I6PF65</accession>
<protein>
    <submittedName>
        <fullName evidence="3">Activator of middle transcription</fullName>
    </submittedName>
</protein>